<dbReference type="PANTHER" id="PTHR11246">
    <property type="entry name" value="PRE-MRNA SPLICING FACTOR"/>
    <property type="match status" value="1"/>
</dbReference>
<gene>
    <name evidence="2" type="ORF">TeGR_g9438</name>
</gene>
<evidence type="ECO:0000313" key="3">
    <source>
        <dbReference type="Proteomes" id="UP001165060"/>
    </source>
</evidence>
<keyword evidence="3" id="KW-1185">Reference proteome</keyword>
<dbReference type="SMART" id="SM00386">
    <property type="entry name" value="HAT"/>
    <property type="match status" value="6"/>
</dbReference>
<proteinExistence type="predicted"/>
<dbReference type="InterPro" id="IPR011990">
    <property type="entry name" value="TPR-like_helical_dom_sf"/>
</dbReference>
<evidence type="ECO:0008006" key="4">
    <source>
        <dbReference type="Google" id="ProtNLM"/>
    </source>
</evidence>
<sequence length="591" mass="66306">MYEARRVLRQAMVFCDQTAEVLMIRAIKLEEKTGNYKEARELLSRLELVDITKVWRIALEGAMLESRCGNIVTARRVLRYLRKHVPWFGPIYFEAFRLEEKEENWLEAEDIVEQGLTEIPKYGPLWMGALRLAETMDSLEPDGGGLVRTRSVIERAAKNISKEILWKIWLEAGACEHRYAKSLNPDDPAALSRNLTRARKCLARAALTCPSNLTWRVWVSGALMEADAGQEATARTLLRRAYATVPEKSRASVFVEAANAEETLGNLDVASAILTVARSEVSSDWKVWLEAVEFERRCSPNDSERARSLARAAIEMHNSTGRIWALVVAMETDPEQQAELLRRALENVPKSGEVWCEAARVHLDPTSQAFDLGTVQRFLDFATQFTPQFGDSFLECLRLKLILEVKDKFCVALLERLRELVGASEFDVAPDRATLREQRGALMEEIVSVCASFARSLPMAGDDESVVQELDGVDLADLVLRASNSEPNYGAHWLSFHRSGLGKGVRAVIREAKRNLCREVAHQFVRYVAAVGRQEGVAMLVRKEGNWDASLECKDGESAGAAADETDSDFARILEKRLRECPPLPPALLNT</sequence>
<reference evidence="2 3" key="1">
    <citation type="journal article" date="2023" name="Commun. Biol.">
        <title>Genome analysis of Parmales, the sister group of diatoms, reveals the evolutionary specialization of diatoms from phago-mixotrophs to photoautotrophs.</title>
        <authorList>
            <person name="Ban H."/>
            <person name="Sato S."/>
            <person name="Yoshikawa S."/>
            <person name="Yamada K."/>
            <person name="Nakamura Y."/>
            <person name="Ichinomiya M."/>
            <person name="Sato N."/>
            <person name="Blanc-Mathieu R."/>
            <person name="Endo H."/>
            <person name="Kuwata A."/>
            <person name="Ogata H."/>
        </authorList>
    </citation>
    <scope>NUCLEOTIDE SEQUENCE [LARGE SCALE GENOMIC DNA]</scope>
</reference>
<evidence type="ECO:0000313" key="2">
    <source>
        <dbReference type="EMBL" id="GMI28349.1"/>
    </source>
</evidence>
<dbReference type="PANTHER" id="PTHR11246:SF20">
    <property type="entry name" value="TPR-CONTAINING PROTEIN DDB_G0280363"/>
    <property type="match status" value="1"/>
</dbReference>
<name>A0ABQ6MM63_9STRA</name>
<organism evidence="2 3">
    <name type="scientific">Tetraparma gracilis</name>
    <dbReference type="NCBI Taxonomy" id="2962635"/>
    <lineage>
        <taxon>Eukaryota</taxon>
        <taxon>Sar</taxon>
        <taxon>Stramenopiles</taxon>
        <taxon>Ochrophyta</taxon>
        <taxon>Bolidophyceae</taxon>
        <taxon>Parmales</taxon>
        <taxon>Triparmaceae</taxon>
        <taxon>Tetraparma</taxon>
    </lineage>
</organism>
<dbReference type="Gene3D" id="1.25.40.10">
    <property type="entry name" value="Tetratricopeptide repeat domain"/>
    <property type="match status" value="2"/>
</dbReference>
<dbReference type="Proteomes" id="UP001165060">
    <property type="component" value="Unassembled WGS sequence"/>
</dbReference>
<evidence type="ECO:0000256" key="1">
    <source>
        <dbReference type="ARBA" id="ARBA00022737"/>
    </source>
</evidence>
<dbReference type="InterPro" id="IPR045075">
    <property type="entry name" value="Syf1-like"/>
</dbReference>
<dbReference type="SUPFAM" id="SSF48452">
    <property type="entry name" value="TPR-like"/>
    <property type="match status" value="2"/>
</dbReference>
<accession>A0ABQ6MM63</accession>
<dbReference type="InterPro" id="IPR003107">
    <property type="entry name" value="HAT"/>
</dbReference>
<protein>
    <recommendedName>
        <fullName evidence="4">Pre-mRNA splicing factor</fullName>
    </recommendedName>
</protein>
<keyword evidence="1" id="KW-0677">Repeat</keyword>
<comment type="caution">
    <text evidence="2">The sequence shown here is derived from an EMBL/GenBank/DDBJ whole genome shotgun (WGS) entry which is preliminary data.</text>
</comment>
<dbReference type="EMBL" id="BRYB01005739">
    <property type="protein sequence ID" value="GMI28349.1"/>
    <property type="molecule type" value="Genomic_DNA"/>
</dbReference>